<evidence type="ECO:0000256" key="3">
    <source>
        <dbReference type="ARBA" id="ARBA00021315"/>
    </source>
</evidence>
<dbReference type="GO" id="GO:0009432">
    <property type="term" value="P:SOS response"/>
    <property type="evidence" value="ECO:0007669"/>
    <property type="project" value="UniProtKB-ARBA"/>
</dbReference>
<accession>A0AAW8QY13</accession>
<dbReference type="PANTHER" id="PTHR11059">
    <property type="entry name" value="DNA REPAIR PROTEIN RECN"/>
    <property type="match status" value="1"/>
</dbReference>
<name>A0AAW8QY13_9ALTE</name>
<dbReference type="PANTHER" id="PTHR11059:SF0">
    <property type="entry name" value="DNA REPAIR PROTEIN RECN"/>
    <property type="match status" value="1"/>
</dbReference>
<keyword evidence="6" id="KW-0067">ATP-binding</keyword>
<keyword evidence="4" id="KW-0547">Nucleotide-binding</keyword>
<evidence type="ECO:0000256" key="7">
    <source>
        <dbReference type="ARBA" id="ARBA00023204"/>
    </source>
</evidence>
<evidence type="ECO:0000256" key="6">
    <source>
        <dbReference type="ARBA" id="ARBA00022840"/>
    </source>
</evidence>
<dbReference type="Proteomes" id="UP001249020">
    <property type="component" value="Unassembled WGS sequence"/>
</dbReference>
<dbReference type="EMBL" id="JAVRIE010000001">
    <property type="protein sequence ID" value="MDT0581896.1"/>
    <property type="molecule type" value="Genomic_DNA"/>
</dbReference>
<dbReference type="CDD" id="cd03241">
    <property type="entry name" value="ABC_RecN"/>
    <property type="match status" value="2"/>
</dbReference>
<evidence type="ECO:0000313" key="12">
    <source>
        <dbReference type="Proteomes" id="UP001249020"/>
    </source>
</evidence>
<evidence type="ECO:0000256" key="1">
    <source>
        <dbReference type="ARBA" id="ARBA00003618"/>
    </source>
</evidence>
<evidence type="ECO:0000256" key="8">
    <source>
        <dbReference type="ARBA" id="ARBA00033408"/>
    </source>
</evidence>
<dbReference type="Pfam" id="PF02463">
    <property type="entry name" value="SMC_N"/>
    <property type="match status" value="1"/>
</dbReference>
<evidence type="ECO:0000256" key="5">
    <source>
        <dbReference type="ARBA" id="ARBA00022763"/>
    </source>
</evidence>
<dbReference type="RefSeq" id="WP_311360664.1">
    <property type="nucleotide sequence ID" value="NZ_JAVRIE010000001.1"/>
</dbReference>
<dbReference type="InterPro" id="IPR003395">
    <property type="entry name" value="RecF/RecN/SMC_N"/>
</dbReference>
<dbReference type="SUPFAM" id="SSF52540">
    <property type="entry name" value="P-loop containing nucleoside triphosphate hydrolases"/>
    <property type="match status" value="2"/>
</dbReference>
<evidence type="ECO:0000256" key="2">
    <source>
        <dbReference type="ARBA" id="ARBA00009441"/>
    </source>
</evidence>
<feature type="domain" description="RecF/RecN/SMC N-terminal" evidence="10">
    <location>
        <begin position="2"/>
        <end position="515"/>
    </location>
</feature>
<evidence type="ECO:0000256" key="9">
    <source>
        <dbReference type="PIRNR" id="PIRNR003128"/>
    </source>
</evidence>
<dbReference type="AlphaFoldDB" id="A0AAW8QY13"/>
<dbReference type="PIRSF" id="PIRSF003128">
    <property type="entry name" value="RecN"/>
    <property type="match status" value="1"/>
</dbReference>
<dbReference type="NCBIfam" id="NF008121">
    <property type="entry name" value="PRK10869.1"/>
    <property type="match status" value="1"/>
</dbReference>
<dbReference type="GO" id="GO:0005524">
    <property type="term" value="F:ATP binding"/>
    <property type="evidence" value="ECO:0007669"/>
    <property type="project" value="UniProtKB-KW"/>
</dbReference>
<dbReference type="GO" id="GO:0006310">
    <property type="term" value="P:DNA recombination"/>
    <property type="evidence" value="ECO:0007669"/>
    <property type="project" value="InterPro"/>
</dbReference>
<reference evidence="11 12" key="1">
    <citation type="submission" date="2023-09" db="EMBL/GenBank/DDBJ databases">
        <authorList>
            <person name="Rey-Velasco X."/>
        </authorList>
    </citation>
    <scope>NUCLEOTIDE SEQUENCE [LARGE SCALE GENOMIC DNA]</scope>
    <source>
        <strain evidence="11 12">W409</strain>
    </source>
</reference>
<dbReference type="GO" id="GO:0006281">
    <property type="term" value="P:DNA repair"/>
    <property type="evidence" value="ECO:0007669"/>
    <property type="project" value="UniProtKB-KW"/>
</dbReference>
<dbReference type="FunFam" id="3.40.50.300:FF:000319">
    <property type="entry name" value="DNA repair protein RecN"/>
    <property type="match status" value="1"/>
</dbReference>
<dbReference type="InterPro" id="IPR004604">
    <property type="entry name" value="DNA_recomb/repair_RecN"/>
</dbReference>
<comment type="function">
    <text evidence="1 9">May be involved in recombinational repair of damaged DNA.</text>
</comment>
<keyword evidence="5 9" id="KW-0227">DNA damage</keyword>
<organism evidence="11 12">
    <name type="scientific">Brumicola blandensis</name>
    <dbReference type="NCBI Taxonomy" id="3075611"/>
    <lineage>
        <taxon>Bacteria</taxon>
        <taxon>Pseudomonadati</taxon>
        <taxon>Pseudomonadota</taxon>
        <taxon>Gammaproteobacteria</taxon>
        <taxon>Alteromonadales</taxon>
        <taxon>Alteromonadaceae</taxon>
        <taxon>Brumicola</taxon>
    </lineage>
</organism>
<comment type="similarity">
    <text evidence="2 9">Belongs to the RecN family.</text>
</comment>
<keyword evidence="7 9" id="KW-0234">DNA repair</keyword>
<evidence type="ECO:0000259" key="10">
    <source>
        <dbReference type="Pfam" id="PF02463"/>
    </source>
</evidence>
<keyword evidence="12" id="KW-1185">Reference proteome</keyword>
<dbReference type="Gene3D" id="3.40.50.300">
    <property type="entry name" value="P-loop containing nucleotide triphosphate hydrolases"/>
    <property type="match status" value="2"/>
</dbReference>
<dbReference type="InterPro" id="IPR027417">
    <property type="entry name" value="P-loop_NTPase"/>
</dbReference>
<gene>
    <name evidence="11" type="primary">recN</name>
    <name evidence="11" type="ORF">RM544_05055</name>
</gene>
<evidence type="ECO:0000313" key="11">
    <source>
        <dbReference type="EMBL" id="MDT0581896.1"/>
    </source>
</evidence>
<evidence type="ECO:0000256" key="4">
    <source>
        <dbReference type="ARBA" id="ARBA00022741"/>
    </source>
</evidence>
<dbReference type="NCBIfam" id="TIGR00634">
    <property type="entry name" value="recN"/>
    <property type="match status" value="1"/>
</dbReference>
<proteinExistence type="inferred from homology"/>
<dbReference type="GO" id="GO:0043590">
    <property type="term" value="C:bacterial nucleoid"/>
    <property type="evidence" value="ECO:0007669"/>
    <property type="project" value="TreeGrafter"/>
</dbReference>
<dbReference type="FunFam" id="3.40.50.300:FF:000356">
    <property type="entry name" value="DNA repair protein RecN"/>
    <property type="match status" value="1"/>
</dbReference>
<protein>
    <recommendedName>
        <fullName evidence="3 9">DNA repair protein RecN</fullName>
    </recommendedName>
    <alternativeName>
        <fullName evidence="8 9">Recombination protein N</fullName>
    </alternativeName>
</protein>
<comment type="caution">
    <text evidence="11">The sequence shown here is derived from an EMBL/GenBank/DDBJ whole genome shotgun (WGS) entry which is preliminary data.</text>
</comment>
<sequence>MLAHISVKNFAVVKQIQVDVAHGLTAITGETGAGKSIAIDALSLCLGDRADASSVRKGAEKAEIIAHFDIAKVPLAKAWLSEHELEQEDNPNECFIRRVINQEGRSKAFVNGIAVSLNQLKALGQYLVAIHGQNAHQQLLKVDNQRRLLDTFSEHTNLLSSVSTAFHSLKSKQAELNQLQAEQQQRNDRKNLLEYQVAELDEFSIEENEFSELEIEHKRLSNSQTLLEQAQLSFHQLYEGDEFNALSAIRSCINNLSEMQEHDSQLSPIVDVLSEAAIQVDEAAQELRQYSEQLEIDPMRMQQVEQRYSQAMDLARKHYVSPENLYAKHMELANEYASLLKDEDSLSELVIECEALFNEYNQQAELLCESRTKHASVLAGKIQAYISEMNMPHAKVSIDVNHSIEQAPSANGRDHVQIKVSTNPGQAADALDKVVSGGELSRIGLAIQVITASGNNIPTMIFDEVDTGISGPTASIVGRLLRKLGEVSQVMCVTHLPQVAAHGHNQVFVTKLSDGDSTETRMLKLSEPERVNEIARLLAGDKLTDTAIANAKDLLKL</sequence>